<protein>
    <recommendedName>
        <fullName evidence="5">Calcium-binding protein</fullName>
    </recommendedName>
</protein>
<dbReference type="GO" id="GO:0005576">
    <property type="term" value="C:extracellular region"/>
    <property type="evidence" value="ECO:0007669"/>
    <property type="project" value="UniProtKB-SubCell"/>
</dbReference>
<gene>
    <name evidence="3" type="ORF">C7H19_16215</name>
</gene>
<comment type="caution">
    <text evidence="3">The sequence shown here is derived from an EMBL/GenBank/DDBJ whole genome shotgun (WGS) entry which is preliminary data.</text>
</comment>
<dbReference type="EMBL" id="PXOH01000019">
    <property type="protein sequence ID" value="PSF35554.1"/>
    <property type="molecule type" value="Genomic_DNA"/>
</dbReference>
<dbReference type="PROSITE" id="PS00330">
    <property type="entry name" value="HEMOLYSIN_CALCIUM"/>
    <property type="match status" value="4"/>
</dbReference>
<dbReference type="PANTHER" id="PTHR38340">
    <property type="entry name" value="S-LAYER PROTEIN"/>
    <property type="match status" value="1"/>
</dbReference>
<evidence type="ECO:0000313" key="4">
    <source>
        <dbReference type="Proteomes" id="UP000239001"/>
    </source>
</evidence>
<dbReference type="PRINTS" id="PR00313">
    <property type="entry name" value="CABNDNGRPT"/>
</dbReference>
<keyword evidence="2" id="KW-0964">Secreted</keyword>
<dbReference type="PANTHER" id="PTHR38340:SF1">
    <property type="entry name" value="S-LAYER PROTEIN"/>
    <property type="match status" value="1"/>
</dbReference>
<sequence length="310" mass="31703">MDFFIVGTNGADLIIPGNNSASNDLLAGDDTIIGLQGDDTLDGGKGDDLINGNQDNDRLIGDVGNDTIDGGSDNDLIYGDYVSFNSTLSDGLLLTSMGRTSGATIWRIRNGFDTSQNVTLKAYDGTIIYSGKVAANTNFYIASSVIAGSATHILLDGLGNQVGVKAAGTQSLSSFDDNLNGGNNNDTIYGGLGDDTINGGAGQDLLYGDDGNDVLTGGNNNDTLVGGFGDDILVGGNNNDIFVFAQGDGTDIVNDFRAVGAGTDLIGLSGGLTFGQLSFSLNDILVGTEVLATLTGFNTTTLTAADFVTI</sequence>
<evidence type="ECO:0000313" key="3">
    <source>
        <dbReference type="EMBL" id="PSF35554.1"/>
    </source>
</evidence>
<proteinExistence type="predicted"/>
<dbReference type="Gene3D" id="2.150.10.10">
    <property type="entry name" value="Serralysin-like metalloprotease, C-terminal"/>
    <property type="match status" value="2"/>
</dbReference>
<dbReference type="InterPro" id="IPR011049">
    <property type="entry name" value="Serralysin-like_metalloprot_C"/>
</dbReference>
<organism evidence="3 4">
    <name type="scientific">Aphanothece hegewaldii CCALA 016</name>
    <dbReference type="NCBI Taxonomy" id="2107694"/>
    <lineage>
        <taxon>Bacteria</taxon>
        <taxon>Bacillati</taxon>
        <taxon>Cyanobacteriota</taxon>
        <taxon>Cyanophyceae</taxon>
        <taxon>Oscillatoriophycideae</taxon>
        <taxon>Chroococcales</taxon>
        <taxon>Aphanothecaceae</taxon>
        <taxon>Aphanothece</taxon>
    </lineage>
</organism>
<dbReference type="AlphaFoldDB" id="A0A2T1LV49"/>
<dbReference type="Pfam" id="PF00353">
    <property type="entry name" value="HemolysinCabind"/>
    <property type="match status" value="3"/>
</dbReference>
<dbReference type="GO" id="GO:0005509">
    <property type="term" value="F:calcium ion binding"/>
    <property type="evidence" value="ECO:0007669"/>
    <property type="project" value="InterPro"/>
</dbReference>
<dbReference type="InterPro" id="IPR001343">
    <property type="entry name" value="Hemolysn_Ca-bd"/>
</dbReference>
<dbReference type="OrthoDB" id="415385at2"/>
<comment type="subcellular location">
    <subcellularLocation>
        <location evidence="1">Secreted</location>
    </subcellularLocation>
</comment>
<dbReference type="RefSeq" id="WP_106457966.1">
    <property type="nucleotide sequence ID" value="NZ_PXOH01000019.1"/>
</dbReference>
<evidence type="ECO:0008006" key="5">
    <source>
        <dbReference type="Google" id="ProtNLM"/>
    </source>
</evidence>
<dbReference type="InterPro" id="IPR018511">
    <property type="entry name" value="Hemolysin-typ_Ca-bd_CS"/>
</dbReference>
<accession>A0A2T1LV49</accession>
<keyword evidence="4" id="KW-1185">Reference proteome</keyword>
<dbReference type="Proteomes" id="UP000239001">
    <property type="component" value="Unassembled WGS sequence"/>
</dbReference>
<evidence type="ECO:0000256" key="2">
    <source>
        <dbReference type="ARBA" id="ARBA00022525"/>
    </source>
</evidence>
<dbReference type="InterPro" id="IPR050557">
    <property type="entry name" value="RTX_toxin/Mannuronan_C5-epim"/>
</dbReference>
<reference evidence="3 4" key="2">
    <citation type="submission" date="2018-03" db="EMBL/GenBank/DDBJ databases">
        <authorList>
            <person name="Keele B.F."/>
        </authorList>
    </citation>
    <scope>NUCLEOTIDE SEQUENCE [LARGE SCALE GENOMIC DNA]</scope>
    <source>
        <strain evidence="3 4">CCALA 016</strain>
    </source>
</reference>
<dbReference type="SUPFAM" id="SSF51120">
    <property type="entry name" value="beta-Roll"/>
    <property type="match status" value="2"/>
</dbReference>
<evidence type="ECO:0000256" key="1">
    <source>
        <dbReference type="ARBA" id="ARBA00004613"/>
    </source>
</evidence>
<reference evidence="3 4" key="1">
    <citation type="submission" date="2018-03" db="EMBL/GenBank/DDBJ databases">
        <title>The ancient ancestry and fast evolution of plastids.</title>
        <authorList>
            <person name="Moore K.R."/>
            <person name="Magnabosco C."/>
            <person name="Momper L."/>
            <person name="Gold D.A."/>
            <person name="Bosak T."/>
            <person name="Fournier G.P."/>
        </authorList>
    </citation>
    <scope>NUCLEOTIDE SEQUENCE [LARGE SCALE GENOMIC DNA]</scope>
    <source>
        <strain evidence="3 4">CCALA 016</strain>
    </source>
</reference>
<name>A0A2T1LV49_9CHRO</name>